<dbReference type="InterPro" id="IPR045956">
    <property type="entry name" value="DUF6376"/>
</dbReference>
<dbReference type="Pfam" id="PF19903">
    <property type="entry name" value="DUF6376"/>
    <property type="match status" value="1"/>
</dbReference>
<sequence>MKKLLIILVFTLFLSGCSLFADTNGTEDYVDKATQYIQELSNFAQEAPQMAADAATNRETYKQLNEQVIGLIKKIEQFNELHVPSVAEEVHQQIVEKNEDLLTELKDTVQNGQVTLHGFVNSETFQTISDIVKLLVLINQLTGVL</sequence>
<keyword evidence="3" id="KW-0449">Lipoprotein</keyword>
<comment type="caution">
    <text evidence="3">The sequence shown here is derived from an EMBL/GenBank/DDBJ whole genome shotgun (WGS) entry which is preliminary data.</text>
</comment>
<gene>
    <name evidence="3" type="ORF">OEV82_08180</name>
</gene>
<proteinExistence type="predicted"/>
<evidence type="ECO:0000313" key="4">
    <source>
        <dbReference type="Proteomes" id="UP001208656"/>
    </source>
</evidence>
<dbReference type="InterPro" id="IPR012640">
    <property type="entry name" value="Membr_lipoprot_lipid_attach_CS"/>
</dbReference>
<evidence type="ECO:0000256" key="2">
    <source>
        <dbReference type="SAM" id="SignalP"/>
    </source>
</evidence>
<feature type="signal peptide" evidence="2">
    <location>
        <begin position="1"/>
        <end position="21"/>
    </location>
</feature>
<name>A0ABT2WG82_9BACI</name>
<dbReference type="RefSeq" id="WP_263061561.1">
    <property type="nucleotide sequence ID" value="NZ_JAOUSE010000020.1"/>
</dbReference>
<accession>A0ABT2WG82</accession>
<evidence type="ECO:0000313" key="3">
    <source>
        <dbReference type="EMBL" id="MCU9594432.1"/>
    </source>
</evidence>
<evidence type="ECO:0000256" key="1">
    <source>
        <dbReference type="ARBA" id="ARBA00022729"/>
    </source>
</evidence>
<protein>
    <submittedName>
        <fullName evidence="3">Membrane lipoprotein lipid attachment site-containing protein</fullName>
    </submittedName>
</protein>
<reference evidence="3 4" key="1">
    <citation type="submission" date="2022-10" db="EMBL/GenBank/DDBJ databases">
        <title>Description of Fervidibacillus gen. nov. in the family Fervidibacillaceae fam. nov. with two species, Fervidibacillus albus sp. nov., and Fervidibacillus halotolerans sp. nov., isolated from tidal flat sediments.</title>
        <authorList>
            <person name="Kwon K.K."/>
            <person name="Yang S.-H."/>
        </authorList>
    </citation>
    <scope>NUCLEOTIDE SEQUENCE [LARGE SCALE GENOMIC DNA]</scope>
    <source>
        <strain evidence="3 4">DSM 23332</strain>
    </source>
</reference>
<dbReference type="Proteomes" id="UP001208656">
    <property type="component" value="Unassembled WGS sequence"/>
</dbReference>
<keyword evidence="4" id="KW-1185">Reference proteome</keyword>
<keyword evidence="1 2" id="KW-0732">Signal</keyword>
<dbReference type="PROSITE" id="PS51257">
    <property type="entry name" value="PROKAR_LIPOPROTEIN"/>
    <property type="match status" value="1"/>
</dbReference>
<organism evidence="3 4">
    <name type="scientific">Pallidibacillus thermolactis</name>
    <dbReference type="NCBI Taxonomy" id="251051"/>
    <lineage>
        <taxon>Bacteria</taxon>
        <taxon>Bacillati</taxon>
        <taxon>Bacillota</taxon>
        <taxon>Bacilli</taxon>
        <taxon>Bacillales</taxon>
        <taxon>Bacillaceae</taxon>
        <taxon>Pallidibacillus</taxon>
    </lineage>
</organism>
<dbReference type="EMBL" id="JAOUSE010000020">
    <property type="protein sequence ID" value="MCU9594432.1"/>
    <property type="molecule type" value="Genomic_DNA"/>
</dbReference>
<dbReference type="Pfam" id="PF08139">
    <property type="entry name" value="LPAM_1"/>
    <property type="match status" value="1"/>
</dbReference>
<feature type="chain" id="PRO_5047411542" evidence="2">
    <location>
        <begin position="22"/>
        <end position="145"/>
    </location>
</feature>